<accession>A0A2T4BSN9</accession>
<dbReference type="EMBL" id="KZ679142">
    <property type="protein sequence ID" value="PTB72321.1"/>
    <property type="molecule type" value="Genomic_DNA"/>
</dbReference>
<organism evidence="2 3">
    <name type="scientific">Trichoderma longibrachiatum ATCC 18648</name>
    <dbReference type="NCBI Taxonomy" id="983965"/>
    <lineage>
        <taxon>Eukaryota</taxon>
        <taxon>Fungi</taxon>
        <taxon>Dikarya</taxon>
        <taxon>Ascomycota</taxon>
        <taxon>Pezizomycotina</taxon>
        <taxon>Sordariomycetes</taxon>
        <taxon>Hypocreomycetidae</taxon>
        <taxon>Hypocreales</taxon>
        <taxon>Hypocreaceae</taxon>
        <taxon>Trichoderma</taxon>
    </lineage>
</organism>
<name>A0A2T4BSN9_TRILO</name>
<evidence type="ECO:0000313" key="2">
    <source>
        <dbReference type="EMBL" id="PTB72321.1"/>
    </source>
</evidence>
<feature type="non-terminal residue" evidence="2">
    <location>
        <position position="314"/>
    </location>
</feature>
<dbReference type="AlphaFoldDB" id="A0A2T4BSN9"/>
<dbReference type="InterPro" id="IPR010730">
    <property type="entry name" value="HET"/>
</dbReference>
<sequence length="314" mass="36155">MEEYKYEPLDLERAAIRLLRLHCGLVNQISCELFQAELHHRQDSVSYEALSYTWGPPNVTESILVNGYRMEITHNLHEALLHLRREDEDRTLWVDAVCIDQANLKERGHQVAQMGEIYGEADRVIFRLGPSTYETDIFMKSLQFLQQASIEHAYIRWQNLWASHQPLLEVFNANSDILQQKGLKAIFNRSWFRRVWILQEAAFAKAGIISCGTKSVSARLFGLAPRLLGITPDKHCQSVLDIMPSPWRDTSSWNQNRTLYALLKAFGASEATDKRDLVYALRAMSSDFGDTNDLVPDYEKSEADVVRDVFRAIY</sequence>
<dbReference type="Proteomes" id="UP000240760">
    <property type="component" value="Unassembled WGS sequence"/>
</dbReference>
<gene>
    <name evidence="2" type="ORF">M440DRAFT_60737</name>
</gene>
<feature type="domain" description="Heterokaryon incompatibility" evidence="1">
    <location>
        <begin position="47"/>
        <end position="200"/>
    </location>
</feature>
<dbReference type="PANTHER" id="PTHR24148">
    <property type="entry name" value="ANKYRIN REPEAT DOMAIN-CONTAINING PROTEIN 39 HOMOLOG-RELATED"/>
    <property type="match status" value="1"/>
</dbReference>
<evidence type="ECO:0000259" key="1">
    <source>
        <dbReference type="Pfam" id="PF06985"/>
    </source>
</evidence>
<dbReference type="PANTHER" id="PTHR24148:SF78">
    <property type="entry name" value="HETEROKARYON INCOMPATIBILITY DOMAIN-CONTAINING PROTEIN"/>
    <property type="match status" value="1"/>
</dbReference>
<reference evidence="2 3" key="1">
    <citation type="submission" date="2016-07" db="EMBL/GenBank/DDBJ databases">
        <title>Multiple horizontal gene transfer events from other fungi enriched the ability of initially mycotrophic Trichoderma (Ascomycota) to feed on dead plant biomass.</title>
        <authorList>
            <consortium name="DOE Joint Genome Institute"/>
            <person name="Aerts A."/>
            <person name="Atanasova L."/>
            <person name="Chenthamara K."/>
            <person name="Zhang J."/>
            <person name="Grujic M."/>
            <person name="Henrissat B."/>
            <person name="Kuo A."/>
            <person name="Salamov A."/>
            <person name="Lipzen A."/>
            <person name="Labutti K."/>
            <person name="Barry K."/>
            <person name="Miao Y."/>
            <person name="Rahimi M.J."/>
            <person name="Shen Q."/>
            <person name="Grigoriev I.V."/>
            <person name="Kubicek C.P."/>
            <person name="Druzhinina I.S."/>
        </authorList>
    </citation>
    <scope>NUCLEOTIDE SEQUENCE [LARGE SCALE GENOMIC DNA]</scope>
    <source>
        <strain evidence="2 3">ATCC 18648</strain>
    </source>
</reference>
<dbReference type="STRING" id="983965.A0A2T4BSN9"/>
<proteinExistence type="predicted"/>
<protein>
    <submittedName>
        <fullName evidence="2">HET-domain-containing protein</fullName>
    </submittedName>
</protein>
<keyword evidence="3" id="KW-1185">Reference proteome</keyword>
<dbReference type="InterPro" id="IPR052895">
    <property type="entry name" value="HetReg/Transcr_Mod"/>
</dbReference>
<dbReference type="OrthoDB" id="194358at2759"/>
<dbReference type="Pfam" id="PF06985">
    <property type="entry name" value="HET"/>
    <property type="match status" value="1"/>
</dbReference>
<evidence type="ECO:0000313" key="3">
    <source>
        <dbReference type="Proteomes" id="UP000240760"/>
    </source>
</evidence>